<dbReference type="RefSeq" id="WP_044036950.1">
    <property type="nucleotide sequence ID" value="NZ_HG917868.1"/>
</dbReference>
<dbReference type="EMBL" id="HG917868">
    <property type="protein sequence ID" value="CDM68102.1"/>
    <property type="molecule type" value="Genomic_DNA"/>
</dbReference>
<name>W6S1D3_9CLOT</name>
<dbReference type="Proteomes" id="UP000019426">
    <property type="component" value="Chromosome M2/40_rep1"/>
</dbReference>
<keyword evidence="4" id="KW-1185">Reference proteome</keyword>
<protein>
    <submittedName>
        <fullName evidence="3">Putative membrane protein</fullName>
    </submittedName>
</protein>
<dbReference type="HOGENOM" id="CLU_749593_0_0_9"/>
<keyword evidence="1" id="KW-0472">Membrane</keyword>
<organism evidence="3 4">
    <name type="scientific">Clostridium bornimense</name>
    <dbReference type="NCBI Taxonomy" id="1216932"/>
    <lineage>
        <taxon>Bacteria</taxon>
        <taxon>Bacillati</taxon>
        <taxon>Bacillota</taxon>
        <taxon>Clostridia</taxon>
        <taxon>Eubacteriales</taxon>
        <taxon>Clostridiaceae</taxon>
        <taxon>Clostridium</taxon>
    </lineage>
</organism>
<accession>W6S1D3</accession>
<evidence type="ECO:0000259" key="2">
    <source>
        <dbReference type="Pfam" id="PF13786"/>
    </source>
</evidence>
<reference evidence="3 4" key="1">
    <citation type="submission" date="2013-11" db="EMBL/GenBank/DDBJ databases">
        <title>Complete genome sequence of Clostridum sp. M2/40.</title>
        <authorList>
            <person name="Wibberg D."/>
            <person name="Puehler A."/>
            <person name="Schlueter A."/>
        </authorList>
    </citation>
    <scope>NUCLEOTIDE SEQUENCE [LARGE SCALE GENOMIC DNA]</scope>
    <source>
        <strain evidence="4">M2/40</strain>
    </source>
</reference>
<keyword evidence="1" id="KW-0812">Transmembrane</keyword>
<gene>
    <name evidence="3" type="ORF">CM240_0938</name>
</gene>
<dbReference type="STRING" id="1216932.CM240_0938"/>
<dbReference type="Gene3D" id="2.60.40.1630">
    <property type="entry name" value="bacillus anthracis domain"/>
    <property type="match status" value="1"/>
</dbReference>
<proteinExistence type="predicted"/>
<dbReference type="OrthoDB" id="1748051at2"/>
<dbReference type="Pfam" id="PF13786">
    <property type="entry name" value="DUF4179"/>
    <property type="match status" value="1"/>
</dbReference>
<dbReference type="PATRIC" id="fig|1216932.3.peg.924"/>
<sequence length="348" mass="40736">MSKFDEIKIPMNIEDVIRKEIKRGKRYQRRRKIEVVIIAITIIVAVLAIIKSENIFYKNYLESKHKDEKGNINSLYDKEINEYKNEINKSSEDNDVVMTLKEAILDNNNLIVQINVDYSKYLSKHNEEVNIDREEIDIKNISLYSYESTIDGNTVSLISDILKFNSVDNCDIVLNFLVEDFNDSDTHDVNLSISKVFIQRIDINSSMSIDGNWNFNFGVDNKLLNKVNVKMINKEIYVPNDNPIDIQHMDISEVRVSPISINVKYIKYSGRGSNNIVYFTVEDEKGNKLENLYVDESHSQWCYAEYIIPEDAKKLVIKPYIEYLYGESEARETEIQWFENDFIEIELK</sequence>
<evidence type="ECO:0000256" key="1">
    <source>
        <dbReference type="SAM" id="Phobius"/>
    </source>
</evidence>
<dbReference type="InterPro" id="IPR025436">
    <property type="entry name" value="DUF4179"/>
</dbReference>
<keyword evidence="1" id="KW-1133">Transmembrane helix</keyword>
<feature type="domain" description="DUF4179" evidence="2">
    <location>
        <begin position="29"/>
        <end position="116"/>
    </location>
</feature>
<feature type="transmembrane region" description="Helical" evidence="1">
    <location>
        <begin position="33"/>
        <end position="50"/>
    </location>
</feature>
<evidence type="ECO:0000313" key="4">
    <source>
        <dbReference type="Proteomes" id="UP000019426"/>
    </source>
</evidence>
<evidence type="ECO:0000313" key="3">
    <source>
        <dbReference type="EMBL" id="CDM68102.1"/>
    </source>
</evidence>
<dbReference type="AlphaFoldDB" id="W6S1D3"/>
<dbReference type="KEGG" id="clt:CM240_0938"/>